<feature type="transmembrane region" description="Helical" evidence="2">
    <location>
        <begin position="54"/>
        <end position="75"/>
    </location>
</feature>
<dbReference type="InterPro" id="IPR007572">
    <property type="entry name" value="Uncharacterised_Ycf20"/>
</dbReference>
<dbReference type="PANTHER" id="PTHR33787">
    <property type="match status" value="1"/>
</dbReference>
<proteinExistence type="inferred from homology"/>
<sequence>MQNTRLTNLFDSIARRLGQWFLNPWRRLSLLLINFFFGFFLGTAISTIAGQRGLLDIVIAGILVVLTEVTSRIFYSPSFLSKRSLLVESLNILKVGFIYSMFVESFKLGS</sequence>
<name>A0A166KAG8_NODSP</name>
<keyword evidence="2" id="KW-0812">Transmembrane</keyword>
<feature type="transmembrane region" description="Helical" evidence="2">
    <location>
        <begin position="28"/>
        <end position="48"/>
    </location>
</feature>
<dbReference type="GeneID" id="78017023"/>
<keyword evidence="2" id="KW-1133">Transmembrane helix</keyword>
<evidence type="ECO:0008006" key="5">
    <source>
        <dbReference type="Google" id="ProtNLM"/>
    </source>
</evidence>
<dbReference type="RefSeq" id="WP_006198352.1">
    <property type="nucleotide sequence ID" value="NZ_CAWMRI010000064.1"/>
</dbReference>
<comment type="caution">
    <text evidence="3">The sequence shown here is derived from an EMBL/GenBank/DDBJ whole genome shotgun (WGS) entry which is preliminary data.</text>
</comment>
<accession>A0A166KAG8</accession>
<keyword evidence="2" id="KW-0472">Membrane</keyword>
<gene>
    <name evidence="3" type="ORF">A2T98_05380</name>
</gene>
<evidence type="ECO:0000256" key="1">
    <source>
        <dbReference type="ARBA" id="ARBA00009846"/>
    </source>
</evidence>
<organism evidence="3 4">
    <name type="scientific">Nodularia spumigena CENA596</name>
    <dbReference type="NCBI Taxonomy" id="1819295"/>
    <lineage>
        <taxon>Bacteria</taxon>
        <taxon>Bacillati</taxon>
        <taxon>Cyanobacteriota</taxon>
        <taxon>Cyanophyceae</taxon>
        <taxon>Nostocales</taxon>
        <taxon>Nodulariaceae</taxon>
        <taxon>Nodularia</taxon>
    </lineage>
</organism>
<reference evidence="3 4" key="1">
    <citation type="submission" date="2016-04" db="EMBL/GenBank/DDBJ databases">
        <title>Draft Genome Assembly of the Bloom-forming Cyanobacterium Nodularia spumigena Strain CENA596 in Shrimp Production Ponds.</title>
        <authorList>
            <person name="Popin R.V."/>
            <person name="Rigonato J."/>
            <person name="Abreu V.A."/>
            <person name="Andreote A.P."/>
            <person name="Silveira S.B."/>
            <person name="Odebrecht C."/>
            <person name="Fiore M.F."/>
        </authorList>
    </citation>
    <scope>NUCLEOTIDE SEQUENCE [LARGE SCALE GENOMIC DNA]</scope>
    <source>
        <strain evidence="3 4">CENA596</strain>
    </source>
</reference>
<dbReference type="Proteomes" id="UP000076555">
    <property type="component" value="Unassembled WGS sequence"/>
</dbReference>
<evidence type="ECO:0000313" key="3">
    <source>
        <dbReference type="EMBL" id="KZL50819.1"/>
    </source>
</evidence>
<evidence type="ECO:0000313" key="4">
    <source>
        <dbReference type="Proteomes" id="UP000076555"/>
    </source>
</evidence>
<dbReference type="PANTHER" id="PTHR33787:SF5">
    <property type="entry name" value="YCF20-LIKE PROTEIN"/>
    <property type="match status" value="1"/>
</dbReference>
<dbReference type="Pfam" id="PF04483">
    <property type="entry name" value="DUF565"/>
    <property type="match status" value="1"/>
</dbReference>
<evidence type="ECO:0000256" key="2">
    <source>
        <dbReference type="SAM" id="Phobius"/>
    </source>
</evidence>
<protein>
    <recommendedName>
        <fullName evidence="5">DUF565 domain-containing protein</fullName>
    </recommendedName>
</protein>
<dbReference type="AlphaFoldDB" id="A0A166KAG8"/>
<dbReference type="OrthoDB" id="424985at2"/>
<dbReference type="EMBL" id="LWAJ01000064">
    <property type="protein sequence ID" value="KZL50819.1"/>
    <property type="molecule type" value="Genomic_DNA"/>
</dbReference>
<comment type="similarity">
    <text evidence="1">Belongs to the ycf20 family.</text>
</comment>